<dbReference type="RefSeq" id="XP_025594789.1">
    <property type="nucleotide sequence ID" value="XM_025740424.1"/>
</dbReference>
<keyword evidence="2 6" id="KW-0812">Transmembrane</keyword>
<feature type="region of interest" description="Disordered" evidence="5">
    <location>
        <begin position="320"/>
        <end position="377"/>
    </location>
</feature>
<evidence type="ECO:0000313" key="8">
    <source>
        <dbReference type="Proteomes" id="UP000245946"/>
    </source>
</evidence>
<keyword evidence="8" id="KW-1185">Reference proteome</keyword>
<evidence type="ECO:0000256" key="2">
    <source>
        <dbReference type="ARBA" id="ARBA00022692"/>
    </source>
</evidence>
<dbReference type="InterPro" id="IPR037185">
    <property type="entry name" value="EmrE-like"/>
</dbReference>
<dbReference type="PANTHER" id="PTHR10231">
    <property type="entry name" value="NUCLEOTIDE-SUGAR TRANSMEMBRANE TRANSPORTER"/>
    <property type="match status" value="1"/>
</dbReference>
<dbReference type="PIRSF" id="PIRSF005799">
    <property type="entry name" value="UDP-gal_transpt"/>
    <property type="match status" value="1"/>
</dbReference>
<dbReference type="SUPFAM" id="SSF103481">
    <property type="entry name" value="Multidrug resistance efflux transporter EmrE"/>
    <property type="match status" value="1"/>
</dbReference>
<sequence>PAMSSNAVKLGALGLLTVQNSALSLVMARSRVPDADGHIYLGPTAVFLVELLKVLISLSALFYTRLHAAAAAATPAGGDCGLRLAIPALLYVCQNNLQLVAASHMDGALLQTFSQGKLISTALFATLMLHKKLSRWQWTSVAALGLGVILVQQGSPHGPASAPPPPGSPPPGFALSGAATGLIAITTACVISGFAGVYTEMILKGQAEFWAVNAQLSAFSLVPALIPLLTNAMDAQGHWAPMRYFGAWAWASVLLNVSGGLLVSLVVKVADNVAKGFAVALAIVLTFLFSAVFLSYSITLACAAGVAVVVLSMVVYSTNPPPKPAQSETVFDARETDAHDTEYESADQSMDERSDSPPHTAIRLPTHVISEEEDKLG</sequence>
<feature type="transmembrane region" description="Helical" evidence="6">
    <location>
        <begin position="274"/>
        <end position="292"/>
    </location>
</feature>
<dbReference type="GO" id="GO:0015165">
    <property type="term" value="F:pyrimidine nucleotide-sugar transmembrane transporter activity"/>
    <property type="evidence" value="ECO:0007669"/>
    <property type="project" value="InterPro"/>
</dbReference>
<evidence type="ECO:0000313" key="7">
    <source>
        <dbReference type="EMBL" id="PWN94510.1"/>
    </source>
</evidence>
<dbReference type="STRING" id="58919.A0A316YYD1"/>
<dbReference type="AlphaFoldDB" id="A0A316YYD1"/>
<evidence type="ECO:0000256" key="6">
    <source>
        <dbReference type="SAM" id="Phobius"/>
    </source>
</evidence>
<evidence type="ECO:0000256" key="5">
    <source>
        <dbReference type="SAM" id="MobiDB-lite"/>
    </source>
</evidence>
<name>A0A316YYD1_9BASI</name>
<evidence type="ECO:0000256" key="3">
    <source>
        <dbReference type="ARBA" id="ARBA00022989"/>
    </source>
</evidence>
<reference evidence="7 8" key="1">
    <citation type="journal article" date="2018" name="Mol. Biol. Evol.">
        <title>Broad Genomic Sampling Reveals a Smut Pathogenic Ancestry of the Fungal Clade Ustilaginomycotina.</title>
        <authorList>
            <person name="Kijpornyongpan T."/>
            <person name="Mondo S.J."/>
            <person name="Barry K."/>
            <person name="Sandor L."/>
            <person name="Lee J."/>
            <person name="Lipzen A."/>
            <person name="Pangilinan J."/>
            <person name="LaButti K."/>
            <person name="Hainaut M."/>
            <person name="Henrissat B."/>
            <person name="Grigoriev I.V."/>
            <person name="Spatafora J.W."/>
            <person name="Aime M.C."/>
        </authorList>
    </citation>
    <scope>NUCLEOTIDE SEQUENCE [LARGE SCALE GENOMIC DNA]</scope>
    <source>
        <strain evidence="7 8">MCA 4186</strain>
    </source>
</reference>
<evidence type="ECO:0000256" key="4">
    <source>
        <dbReference type="ARBA" id="ARBA00023136"/>
    </source>
</evidence>
<dbReference type="GO" id="GO:0000139">
    <property type="term" value="C:Golgi membrane"/>
    <property type="evidence" value="ECO:0007669"/>
    <property type="project" value="InterPro"/>
</dbReference>
<feature type="transmembrane region" description="Helical" evidence="6">
    <location>
        <begin position="248"/>
        <end position="267"/>
    </location>
</feature>
<feature type="transmembrane region" description="Helical" evidence="6">
    <location>
        <begin position="209"/>
        <end position="228"/>
    </location>
</feature>
<feature type="compositionally biased region" description="Basic and acidic residues" evidence="5">
    <location>
        <begin position="331"/>
        <end position="342"/>
    </location>
</feature>
<keyword evidence="3 6" id="KW-1133">Transmembrane helix</keyword>
<feature type="transmembrane region" description="Helical" evidence="6">
    <location>
        <begin position="173"/>
        <end position="197"/>
    </location>
</feature>
<proteinExistence type="predicted"/>
<accession>A0A316YYD1</accession>
<dbReference type="OrthoDB" id="408493at2759"/>
<evidence type="ECO:0008006" key="9">
    <source>
        <dbReference type="Google" id="ProtNLM"/>
    </source>
</evidence>
<dbReference type="InterPro" id="IPR007271">
    <property type="entry name" value="Nuc_sug_transpt"/>
</dbReference>
<feature type="non-terminal residue" evidence="7">
    <location>
        <position position="1"/>
    </location>
</feature>
<feature type="transmembrane region" description="Helical" evidence="6">
    <location>
        <begin position="38"/>
        <end position="63"/>
    </location>
</feature>
<keyword evidence="4 6" id="KW-0472">Membrane</keyword>
<dbReference type="Pfam" id="PF04142">
    <property type="entry name" value="Nuc_sug_transp"/>
    <property type="match status" value="1"/>
</dbReference>
<dbReference type="NCBIfam" id="TIGR00803">
    <property type="entry name" value="nst"/>
    <property type="match status" value="1"/>
</dbReference>
<evidence type="ECO:0000256" key="1">
    <source>
        <dbReference type="ARBA" id="ARBA00004141"/>
    </source>
</evidence>
<comment type="subcellular location">
    <subcellularLocation>
        <location evidence="1">Membrane</location>
        <topology evidence="1">Multi-pass membrane protein</topology>
    </subcellularLocation>
</comment>
<dbReference type="GeneID" id="37267970"/>
<dbReference type="EMBL" id="KZ819312">
    <property type="protein sequence ID" value="PWN94510.1"/>
    <property type="molecule type" value="Genomic_DNA"/>
</dbReference>
<dbReference type="Proteomes" id="UP000245946">
    <property type="component" value="Unassembled WGS sequence"/>
</dbReference>
<protein>
    <recommendedName>
        <fullName evidence="9">Nucleotide-sugar transporter</fullName>
    </recommendedName>
</protein>
<organism evidence="7 8">
    <name type="scientific">Tilletiopsis washingtonensis</name>
    <dbReference type="NCBI Taxonomy" id="58919"/>
    <lineage>
        <taxon>Eukaryota</taxon>
        <taxon>Fungi</taxon>
        <taxon>Dikarya</taxon>
        <taxon>Basidiomycota</taxon>
        <taxon>Ustilaginomycotina</taxon>
        <taxon>Exobasidiomycetes</taxon>
        <taxon>Entylomatales</taxon>
        <taxon>Entylomatales incertae sedis</taxon>
        <taxon>Tilletiopsis</taxon>
    </lineage>
</organism>
<feature type="transmembrane region" description="Helical" evidence="6">
    <location>
        <begin position="136"/>
        <end position="153"/>
    </location>
</feature>
<gene>
    <name evidence="7" type="ORF">FA09DRAFT_302976</name>
</gene>
<feature type="transmembrane region" description="Helical" evidence="6">
    <location>
        <begin position="298"/>
        <end position="316"/>
    </location>
</feature>